<dbReference type="AlphaFoldDB" id="A0A1J5QL93"/>
<dbReference type="EMBL" id="MLJW01001026">
    <property type="protein sequence ID" value="OIQ80695.1"/>
    <property type="molecule type" value="Genomic_DNA"/>
</dbReference>
<evidence type="ECO:0000259" key="2">
    <source>
        <dbReference type="Pfam" id="PF10708"/>
    </source>
</evidence>
<dbReference type="Pfam" id="PF10708">
    <property type="entry name" value="DUF2510"/>
    <property type="match status" value="1"/>
</dbReference>
<feature type="transmembrane region" description="Helical" evidence="1">
    <location>
        <begin position="51"/>
        <end position="78"/>
    </location>
</feature>
<dbReference type="InterPro" id="IPR045584">
    <property type="entry name" value="Pilin-like"/>
</dbReference>
<protein>
    <recommendedName>
        <fullName evidence="2">DUF2510 domain-containing protein</fullName>
    </recommendedName>
</protein>
<keyword evidence="1" id="KW-1133">Transmembrane helix</keyword>
<keyword evidence="1" id="KW-0472">Membrane</keyword>
<feature type="domain" description="DUF2510" evidence="2">
    <location>
        <begin position="6"/>
        <end position="38"/>
    </location>
</feature>
<name>A0A1J5QL93_9ZZZZ</name>
<keyword evidence="1" id="KW-0812">Transmembrane</keyword>
<comment type="caution">
    <text evidence="3">The sequence shown here is derived from an EMBL/GenBank/DDBJ whole genome shotgun (WGS) entry which is preliminary data.</text>
</comment>
<evidence type="ECO:0000256" key="1">
    <source>
        <dbReference type="SAM" id="Phobius"/>
    </source>
</evidence>
<reference evidence="3" key="1">
    <citation type="submission" date="2016-10" db="EMBL/GenBank/DDBJ databases">
        <title>Sequence of Gallionella enrichment culture.</title>
        <authorList>
            <person name="Poehlein A."/>
            <person name="Muehling M."/>
            <person name="Daniel R."/>
        </authorList>
    </citation>
    <scope>NUCLEOTIDE SEQUENCE</scope>
</reference>
<dbReference type="Gene3D" id="3.30.700.10">
    <property type="entry name" value="Glycoprotein, Type 4 Pilin"/>
    <property type="match status" value="1"/>
</dbReference>
<gene>
    <name evidence="3" type="ORF">GALL_375490</name>
</gene>
<evidence type="ECO:0000313" key="3">
    <source>
        <dbReference type="EMBL" id="OIQ80695.1"/>
    </source>
</evidence>
<organism evidence="3">
    <name type="scientific">mine drainage metagenome</name>
    <dbReference type="NCBI Taxonomy" id="410659"/>
    <lineage>
        <taxon>unclassified sequences</taxon>
        <taxon>metagenomes</taxon>
        <taxon>ecological metagenomes</taxon>
    </lineage>
</organism>
<dbReference type="InterPro" id="IPR018929">
    <property type="entry name" value="DUF2510"/>
</dbReference>
<sequence length="179" mass="19049">MTTPPPGWYPDPEGSGLARWFDGQAWTAHRQPAPSWQPAVVPARRRSRGTIVMIVAASVIGAIVVLGIVAAIAVPVFLNQRAKATVAGLSTLTCETVAQQAVALSMREATGDQVPLVGLTGSTLVEDDRAGLTVPTAGHESLVMSCWGNGTWKDGRTSTVTVDVYLDSNRKRLLDLSWE</sequence>
<dbReference type="SUPFAM" id="SSF54523">
    <property type="entry name" value="Pili subunits"/>
    <property type="match status" value="1"/>
</dbReference>
<accession>A0A1J5QL93</accession>
<proteinExistence type="predicted"/>